<feature type="domain" description="USP" evidence="9">
    <location>
        <begin position="1"/>
        <end position="253"/>
    </location>
</feature>
<dbReference type="InterPro" id="IPR028889">
    <property type="entry name" value="USP"/>
</dbReference>
<organism evidence="10 11">
    <name type="scientific">Olpidium bornovanus</name>
    <dbReference type="NCBI Taxonomy" id="278681"/>
    <lineage>
        <taxon>Eukaryota</taxon>
        <taxon>Fungi</taxon>
        <taxon>Fungi incertae sedis</taxon>
        <taxon>Olpidiomycota</taxon>
        <taxon>Olpidiomycotina</taxon>
        <taxon>Olpidiomycetes</taxon>
        <taxon>Olpidiales</taxon>
        <taxon>Olpidiaceae</taxon>
        <taxon>Olpidium</taxon>
    </lineage>
</organism>
<dbReference type="InterPro" id="IPR001394">
    <property type="entry name" value="Peptidase_C19_UCH"/>
</dbReference>
<dbReference type="PANTHER" id="PTHR24006">
    <property type="entry name" value="UBIQUITIN CARBOXYL-TERMINAL HYDROLASE"/>
    <property type="match status" value="1"/>
</dbReference>
<accession>A0A8H7ZSH3</accession>
<protein>
    <recommendedName>
        <fullName evidence="3">ubiquitinyl hydrolase 1</fullName>
        <ecNumber evidence="3">3.4.19.12</ecNumber>
    </recommendedName>
</protein>
<dbReference type="InterPro" id="IPR038765">
    <property type="entry name" value="Papain-like_cys_pep_sf"/>
</dbReference>
<sequence>MSEETSSRKPLLTVLVPAPPGQKSPVPVEKVFTHFATLQTMVARAPRILAVHLARSSYDSYGGAKKNDAAVAVPARLDLAPFCTPGVDLSPSPSTELSREGVVYELSAAVCHYGPHDSGHFTAYCRRRRPLPAARKRRREGGADGPPDTTSGKLRQGMSFSCGGDPEAAAGATGNEERTPSCAREHVNGVGSAAADGPPAPDAVDRTAAYADDSAGNDEWFEISDETVSRVDDIEAAMRRSGRAVYMVFYEAAAEPRRKQTIPGESRIMCNPREV</sequence>
<dbReference type="GO" id="GO:0004843">
    <property type="term" value="F:cysteine-type deubiquitinase activity"/>
    <property type="evidence" value="ECO:0007669"/>
    <property type="project" value="UniProtKB-EC"/>
</dbReference>
<evidence type="ECO:0000256" key="5">
    <source>
        <dbReference type="ARBA" id="ARBA00022786"/>
    </source>
</evidence>
<dbReference type="GO" id="GO:0005829">
    <property type="term" value="C:cytosol"/>
    <property type="evidence" value="ECO:0007669"/>
    <property type="project" value="TreeGrafter"/>
</dbReference>
<evidence type="ECO:0000256" key="6">
    <source>
        <dbReference type="ARBA" id="ARBA00022801"/>
    </source>
</evidence>
<evidence type="ECO:0000313" key="11">
    <source>
        <dbReference type="Proteomes" id="UP000673691"/>
    </source>
</evidence>
<evidence type="ECO:0000256" key="4">
    <source>
        <dbReference type="ARBA" id="ARBA00022670"/>
    </source>
</evidence>
<evidence type="ECO:0000256" key="2">
    <source>
        <dbReference type="ARBA" id="ARBA00009085"/>
    </source>
</evidence>
<comment type="similarity">
    <text evidence="2">Belongs to the peptidase C19 family.</text>
</comment>
<proteinExistence type="inferred from homology"/>
<evidence type="ECO:0000313" key="10">
    <source>
        <dbReference type="EMBL" id="KAG5458434.1"/>
    </source>
</evidence>
<reference evidence="10 11" key="1">
    <citation type="journal article" name="Sci. Rep.">
        <title>Genome-scale phylogenetic analyses confirm Olpidium as the closest living zoosporic fungus to the non-flagellated, terrestrial fungi.</title>
        <authorList>
            <person name="Chang Y."/>
            <person name="Rochon D."/>
            <person name="Sekimoto S."/>
            <person name="Wang Y."/>
            <person name="Chovatia M."/>
            <person name="Sandor L."/>
            <person name="Salamov A."/>
            <person name="Grigoriev I.V."/>
            <person name="Stajich J.E."/>
            <person name="Spatafora J.W."/>
        </authorList>
    </citation>
    <scope>NUCLEOTIDE SEQUENCE [LARGE SCALE GENOMIC DNA]</scope>
    <source>
        <strain evidence="10">S191</strain>
    </source>
</reference>
<dbReference type="GO" id="GO:0016579">
    <property type="term" value="P:protein deubiquitination"/>
    <property type="evidence" value="ECO:0007669"/>
    <property type="project" value="InterPro"/>
</dbReference>
<evidence type="ECO:0000259" key="9">
    <source>
        <dbReference type="PROSITE" id="PS50235"/>
    </source>
</evidence>
<dbReference type="Gene3D" id="3.90.70.10">
    <property type="entry name" value="Cysteine proteinases"/>
    <property type="match status" value="1"/>
</dbReference>
<dbReference type="PROSITE" id="PS50235">
    <property type="entry name" value="USP_3"/>
    <property type="match status" value="1"/>
</dbReference>
<dbReference type="Proteomes" id="UP000673691">
    <property type="component" value="Unassembled WGS sequence"/>
</dbReference>
<feature type="region of interest" description="Disordered" evidence="8">
    <location>
        <begin position="133"/>
        <end position="182"/>
    </location>
</feature>
<comment type="caution">
    <text evidence="10">The sequence shown here is derived from an EMBL/GenBank/DDBJ whole genome shotgun (WGS) entry which is preliminary data.</text>
</comment>
<comment type="catalytic activity">
    <reaction evidence="1">
        <text>Thiol-dependent hydrolysis of ester, thioester, amide, peptide and isopeptide bonds formed by the C-terminal Gly of ubiquitin (a 76-residue protein attached to proteins as an intracellular targeting signal).</text>
        <dbReference type="EC" id="3.4.19.12"/>
    </reaction>
</comment>
<gene>
    <name evidence="10" type="ORF">BJ554DRAFT_1339</name>
</gene>
<name>A0A8H7ZSH3_9FUNG</name>
<dbReference type="Pfam" id="PF00443">
    <property type="entry name" value="UCH"/>
    <property type="match status" value="1"/>
</dbReference>
<dbReference type="EMBL" id="JAEFCI010008486">
    <property type="protein sequence ID" value="KAG5458434.1"/>
    <property type="molecule type" value="Genomic_DNA"/>
</dbReference>
<dbReference type="OrthoDB" id="2020758at2759"/>
<dbReference type="SUPFAM" id="SSF54001">
    <property type="entry name" value="Cysteine proteinases"/>
    <property type="match status" value="1"/>
</dbReference>
<evidence type="ECO:0000256" key="1">
    <source>
        <dbReference type="ARBA" id="ARBA00000707"/>
    </source>
</evidence>
<evidence type="ECO:0000256" key="3">
    <source>
        <dbReference type="ARBA" id="ARBA00012759"/>
    </source>
</evidence>
<keyword evidence="6" id="KW-0378">Hydrolase</keyword>
<dbReference type="EC" id="3.4.19.12" evidence="3"/>
<dbReference type="PANTHER" id="PTHR24006:SF888">
    <property type="entry name" value="UBIQUITIN CARBOXYL-TERMINAL HYDROLASE 30"/>
    <property type="match status" value="1"/>
</dbReference>
<dbReference type="InterPro" id="IPR050164">
    <property type="entry name" value="Peptidase_C19"/>
</dbReference>
<keyword evidence="7" id="KW-0788">Thiol protease</keyword>
<dbReference type="AlphaFoldDB" id="A0A8H7ZSH3"/>
<dbReference type="GO" id="GO:0006508">
    <property type="term" value="P:proteolysis"/>
    <property type="evidence" value="ECO:0007669"/>
    <property type="project" value="UniProtKB-KW"/>
</dbReference>
<keyword evidence="11" id="KW-1185">Reference proteome</keyword>
<evidence type="ECO:0000256" key="7">
    <source>
        <dbReference type="ARBA" id="ARBA00022807"/>
    </source>
</evidence>
<keyword evidence="5" id="KW-0833">Ubl conjugation pathway</keyword>
<dbReference type="GO" id="GO:0005634">
    <property type="term" value="C:nucleus"/>
    <property type="evidence" value="ECO:0007669"/>
    <property type="project" value="TreeGrafter"/>
</dbReference>
<evidence type="ECO:0000256" key="8">
    <source>
        <dbReference type="SAM" id="MobiDB-lite"/>
    </source>
</evidence>
<keyword evidence="4" id="KW-0645">Protease</keyword>